<keyword evidence="2" id="KW-0378">Hydrolase</keyword>
<gene>
    <name evidence="8" type="ORF">JMN32_14360</name>
</gene>
<evidence type="ECO:0000256" key="2">
    <source>
        <dbReference type="ARBA" id="ARBA00022801"/>
    </source>
</evidence>
<dbReference type="Gene3D" id="3.60.20.30">
    <property type="entry name" value="(Glycosyl)asparaginase"/>
    <property type="match status" value="1"/>
</dbReference>
<evidence type="ECO:0000256" key="7">
    <source>
        <dbReference type="PIRSR" id="PIRSR600246-3"/>
    </source>
</evidence>
<feature type="active site" description="Nucleophile" evidence="5">
    <location>
        <position position="215"/>
    </location>
</feature>
<sequence length="349" mass="37498">MKVVKSYIFIFLLFTIACQSPKKEEKVIGKEVEIGKTEQPGPITLVIHGGAGTIKKENMSAEKEAAYTAKLEEALNSGYAVLENGGTSLDAVTTTIQILEESPLFNAGRGAVFTNEGKNEMDASIMNGKTSEAGAVAGVTNVKSPIMAARAVMEKSPHVMMAGKGAEQFAKEQGLEIVDPSYFYDENRYRQLQQIKAEENITAFLKKYPDYKFGTVGCVALDSYGNIAAGTSTGGMTNKRYGRIGDSPVIGAGTYADNATCGVSATGHGEFFIRNVVAYDIAALMKYKGLSIQDAANEVVMNHLVQKGGSGGVIALDRQGNIAMPFNTSGMYRGYIREENNPVVKIYKE</sequence>
<organism evidence="8 9">
    <name type="scientific">Fulvivirga marina</name>
    <dbReference type="NCBI Taxonomy" id="2494733"/>
    <lineage>
        <taxon>Bacteria</taxon>
        <taxon>Pseudomonadati</taxon>
        <taxon>Bacteroidota</taxon>
        <taxon>Cytophagia</taxon>
        <taxon>Cytophagales</taxon>
        <taxon>Fulvivirgaceae</taxon>
        <taxon>Fulvivirga</taxon>
    </lineage>
</organism>
<dbReference type="PANTHER" id="PTHR10188:SF6">
    <property type="entry name" value="N(4)-(BETA-N-ACETYLGLUCOSAMINYL)-L-ASPARAGINASE"/>
    <property type="match status" value="1"/>
</dbReference>
<keyword evidence="9" id="KW-1185">Reference proteome</keyword>
<evidence type="ECO:0000256" key="4">
    <source>
        <dbReference type="ARBA" id="ARBA00069124"/>
    </source>
</evidence>
<evidence type="ECO:0000256" key="1">
    <source>
        <dbReference type="ARBA" id="ARBA00022670"/>
    </source>
</evidence>
<dbReference type="PANTHER" id="PTHR10188">
    <property type="entry name" value="L-ASPARAGINASE"/>
    <property type="match status" value="1"/>
</dbReference>
<dbReference type="Proteomes" id="UP000614216">
    <property type="component" value="Unassembled WGS sequence"/>
</dbReference>
<dbReference type="Pfam" id="PF01112">
    <property type="entry name" value="Asparaginase_2"/>
    <property type="match status" value="1"/>
</dbReference>
<protein>
    <recommendedName>
        <fullName evidence="4">Isoaspartyl peptidase</fullName>
    </recommendedName>
</protein>
<evidence type="ECO:0000313" key="8">
    <source>
        <dbReference type="EMBL" id="MBL6447498.1"/>
    </source>
</evidence>
<proteinExistence type="predicted"/>
<dbReference type="InterPro" id="IPR029055">
    <property type="entry name" value="Ntn_hydrolases_N"/>
</dbReference>
<dbReference type="GO" id="GO:0008233">
    <property type="term" value="F:peptidase activity"/>
    <property type="evidence" value="ECO:0007669"/>
    <property type="project" value="UniProtKB-KW"/>
</dbReference>
<dbReference type="FunFam" id="3.60.20.30:FF:000001">
    <property type="entry name" value="Isoaspartyl peptidase/L-asparaginase"/>
    <property type="match status" value="1"/>
</dbReference>
<evidence type="ECO:0000313" key="9">
    <source>
        <dbReference type="Proteomes" id="UP000614216"/>
    </source>
</evidence>
<dbReference type="InterPro" id="IPR000246">
    <property type="entry name" value="Peptidase_T2"/>
</dbReference>
<keyword evidence="1" id="KW-0645">Protease</keyword>
<feature type="binding site" evidence="6">
    <location>
        <begin position="243"/>
        <end position="246"/>
    </location>
    <ligand>
        <name>substrate</name>
    </ligand>
</feature>
<dbReference type="CDD" id="cd04701">
    <property type="entry name" value="Asparaginase_2"/>
    <property type="match status" value="1"/>
</dbReference>
<evidence type="ECO:0000256" key="6">
    <source>
        <dbReference type="PIRSR" id="PIRSR600246-2"/>
    </source>
</evidence>
<dbReference type="GO" id="GO:0006508">
    <property type="term" value="P:proteolysis"/>
    <property type="evidence" value="ECO:0007669"/>
    <property type="project" value="UniProtKB-KW"/>
</dbReference>
<keyword evidence="3" id="KW-0068">Autocatalytic cleavage</keyword>
<dbReference type="PROSITE" id="PS51257">
    <property type="entry name" value="PROKAR_LIPOPROTEIN"/>
    <property type="match status" value="1"/>
</dbReference>
<accession>A0A937KET7</accession>
<reference evidence="8" key="1">
    <citation type="submission" date="2021-01" db="EMBL/GenBank/DDBJ databases">
        <title>Fulvivirga kasyanovii gen. nov., sp nov., a novel member of the phylum Bacteroidetes isolated from seawater in a mussel farm.</title>
        <authorList>
            <person name="Zhao L.-H."/>
            <person name="Wang Z.-J."/>
        </authorList>
    </citation>
    <scope>NUCLEOTIDE SEQUENCE</scope>
    <source>
        <strain evidence="8">29W222</strain>
    </source>
</reference>
<dbReference type="RefSeq" id="WP_202857033.1">
    <property type="nucleotide sequence ID" value="NZ_JAEUGD010000043.1"/>
</dbReference>
<feature type="site" description="Cleavage; by autolysis" evidence="7">
    <location>
        <begin position="214"/>
        <end position="215"/>
    </location>
</feature>
<comment type="caution">
    <text evidence="8">The sequence shown here is derived from an EMBL/GenBank/DDBJ whole genome shotgun (WGS) entry which is preliminary data.</text>
</comment>
<dbReference type="AlphaFoldDB" id="A0A937KET7"/>
<dbReference type="SUPFAM" id="SSF56235">
    <property type="entry name" value="N-terminal nucleophile aminohydrolases (Ntn hydrolases)"/>
    <property type="match status" value="1"/>
</dbReference>
<evidence type="ECO:0000256" key="3">
    <source>
        <dbReference type="ARBA" id="ARBA00022813"/>
    </source>
</evidence>
<dbReference type="GO" id="GO:0016811">
    <property type="term" value="F:hydrolase activity, acting on carbon-nitrogen (but not peptide) bonds, in linear amides"/>
    <property type="evidence" value="ECO:0007669"/>
    <property type="project" value="UniProtKB-ARBA"/>
</dbReference>
<evidence type="ECO:0000256" key="5">
    <source>
        <dbReference type="PIRSR" id="PIRSR600246-1"/>
    </source>
</evidence>
<dbReference type="EMBL" id="JAEUGD010000043">
    <property type="protein sequence ID" value="MBL6447498.1"/>
    <property type="molecule type" value="Genomic_DNA"/>
</dbReference>
<feature type="binding site" evidence="6">
    <location>
        <begin position="266"/>
        <end position="269"/>
    </location>
    <ligand>
        <name>substrate</name>
    </ligand>
</feature>
<name>A0A937KET7_9BACT</name>